<keyword evidence="4" id="KW-1185">Reference proteome</keyword>
<organism evidence="3 4">
    <name type="scientific">Aspergillus hiratsukae</name>
    <dbReference type="NCBI Taxonomy" id="1194566"/>
    <lineage>
        <taxon>Eukaryota</taxon>
        <taxon>Fungi</taxon>
        <taxon>Dikarya</taxon>
        <taxon>Ascomycota</taxon>
        <taxon>Pezizomycotina</taxon>
        <taxon>Eurotiomycetes</taxon>
        <taxon>Eurotiomycetidae</taxon>
        <taxon>Eurotiales</taxon>
        <taxon>Aspergillaceae</taxon>
        <taxon>Aspergillus</taxon>
        <taxon>Aspergillus subgen. Fumigati</taxon>
    </lineage>
</organism>
<dbReference type="SMART" id="SM00332">
    <property type="entry name" value="PP2Cc"/>
    <property type="match status" value="1"/>
</dbReference>
<evidence type="ECO:0000313" key="3">
    <source>
        <dbReference type="EMBL" id="KAF7128300.1"/>
    </source>
</evidence>
<proteinExistence type="predicted"/>
<dbReference type="Gene3D" id="3.60.40.10">
    <property type="entry name" value="PPM-type phosphatase domain"/>
    <property type="match status" value="1"/>
</dbReference>
<dbReference type="Proteomes" id="UP000630445">
    <property type="component" value="Unassembled WGS sequence"/>
</dbReference>
<feature type="region of interest" description="Disordered" evidence="1">
    <location>
        <begin position="723"/>
        <end position="743"/>
    </location>
</feature>
<feature type="compositionally biased region" description="Basic and acidic residues" evidence="1">
    <location>
        <begin position="657"/>
        <end position="679"/>
    </location>
</feature>
<reference evidence="3" key="1">
    <citation type="submission" date="2020-06" db="EMBL/GenBank/DDBJ databases">
        <title>Draft genome sequences of strains closely related to Aspergillus parafelis and Aspergillus hiratsukae.</title>
        <authorList>
            <person name="Dos Santos R.A.C."/>
            <person name="Rivero-Menendez O."/>
            <person name="Steenwyk J.L."/>
            <person name="Mead M.E."/>
            <person name="Goldman G.H."/>
            <person name="Alastruey-Izquierdo A."/>
            <person name="Rokas A."/>
        </authorList>
    </citation>
    <scope>NUCLEOTIDE SEQUENCE</scope>
    <source>
        <strain evidence="3">CNM-CM5793</strain>
    </source>
</reference>
<feature type="compositionally biased region" description="Polar residues" evidence="1">
    <location>
        <begin position="85"/>
        <end position="106"/>
    </location>
</feature>
<dbReference type="Pfam" id="PF00481">
    <property type="entry name" value="PP2C"/>
    <property type="match status" value="1"/>
</dbReference>
<dbReference type="PANTHER" id="PTHR13832">
    <property type="entry name" value="PROTEIN PHOSPHATASE 2C"/>
    <property type="match status" value="1"/>
</dbReference>
<accession>A0A8H6UI09</accession>
<sequence>MRRLAIQTFRTARRAPVWKVGARKPCAVSFSHSQPLGLRLSSRGRHPSFIPATLQSSMHLRNFSLAVISTVVASGAWYAYQGSSQSGAAQNTTSPSQIRSIATDASSGHAEEAAESTRRAILVDNDQFYTATLSGDQPLYKQTDDSDRRILEMLTPEQATQKLRKNEQSFLVNRGKGVVRYDVVQVPSNSPIEDDHAEKIVEVPSSVAAANEGESTSDWMFWAVFDGHSGWTTSAKLRNVLISYVARELNTTYKAAATNPSLISPSSEAVDAAIKQAFVRLDDDIVHRSVDKVLKSNSRRAAAELLAPALSGSCALLAFYNSQSKDLKIACAGDSRAVLGRRGPTGKWTATALSEDQTGGTPSEMKRLREEHPGEPNVVRNGRILGQLEPSRSFGDAFYKWSKETQEKIKKQFFGRTPHPLLKTPPYVTAEPVITTTKIEPSKGDFVVMATDGLWEMLSNEEVVGLVGQWVDQQRSGNNGTNKAWLQSWFGTDGKHLPVEAPKETTAEGQRRPIRQEQYDISGVASRFVVEDKNAATHLVRNAMGGKDRDMVCALLTLPSPYSRRYRDDITVEVIFFGDGPDNRTITVNQEASASEERSFLRGCLFAIRSQQQSTVQPPLLLKRSTDMEDLKLEEDEFLDFWVRYNAGIEQLDLVPPEDKSENAKSAAEKDPKAEKENDPGLIKHGLGIQLHEDVAETDKKGLQIPAGVNPATENTVQVPVETDNGSEDKGGVPVESAAPESPMTREEIILKWLSGLASAHATEDDMMFQELESSALDTVEQEWGKGWARNRRATGVPRQIPNYRFFDYKTGTYTDFNGAPPPK</sequence>
<dbReference type="PROSITE" id="PS51746">
    <property type="entry name" value="PPM_2"/>
    <property type="match status" value="1"/>
</dbReference>
<dbReference type="PANTHER" id="PTHR13832:SF792">
    <property type="entry name" value="GM14286P"/>
    <property type="match status" value="1"/>
</dbReference>
<evidence type="ECO:0000259" key="2">
    <source>
        <dbReference type="PROSITE" id="PS51746"/>
    </source>
</evidence>
<protein>
    <recommendedName>
        <fullName evidence="2">PPM-type phosphatase domain-containing protein</fullName>
    </recommendedName>
</protein>
<comment type="caution">
    <text evidence="3">The sequence shown here is derived from an EMBL/GenBank/DDBJ whole genome shotgun (WGS) entry which is preliminary data.</text>
</comment>
<feature type="region of interest" description="Disordered" evidence="1">
    <location>
        <begin position="85"/>
        <end position="114"/>
    </location>
</feature>
<gene>
    <name evidence="3" type="ORF">CNMCM5793_002842</name>
</gene>
<dbReference type="EMBL" id="JACBAD010001933">
    <property type="protein sequence ID" value="KAF7128300.1"/>
    <property type="molecule type" value="Genomic_DNA"/>
</dbReference>
<dbReference type="OrthoDB" id="420076at2759"/>
<dbReference type="AlphaFoldDB" id="A0A8H6UI09"/>
<dbReference type="InterPro" id="IPR015655">
    <property type="entry name" value="PP2C"/>
</dbReference>
<name>A0A8H6UI09_9EURO</name>
<feature type="region of interest" description="Disordered" evidence="1">
    <location>
        <begin position="654"/>
        <end position="682"/>
    </location>
</feature>
<dbReference type="SUPFAM" id="SSF81606">
    <property type="entry name" value="PP2C-like"/>
    <property type="match status" value="1"/>
</dbReference>
<dbReference type="InterPro" id="IPR036457">
    <property type="entry name" value="PPM-type-like_dom_sf"/>
</dbReference>
<dbReference type="GO" id="GO:0004741">
    <property type="term" value="F:[pyruvate dehydrogenase (acetyl-transferring)]-phosphatase activity"/>
    <property type="evidence" value="ECO:0007669"/>
    <property type="project" value="TreeGrafter"/>
</dbReference>
<dbReference type="GO" id="GO:0005739">
    <property type="term" value="C:mitochondrion"/>
    <property type="evidence" value="ECO:0007669"/>
    <property type="project" value="TreeGrafter"/>
</dbReference>
<feature type="domain" description="PPM-type phosphatase" evidence="2">
    <location>
        <begin position="200"/>
        <end position="577"/>
    </location>
</feature>
<dbReference type="InterPro" id="IPR001932">
    <property type="entry name" value="PPM-type_phosphatase-like_dom"/>
</dbReference>
<evidence type="ECO:0000313" key="4">
    <source>
        <dbReference type="Proteomes" id="UP000630445"/>
    </source>
</evidence>
<dbReference type="CDD" id="cd00143">
    <property type="entry name" value="PP2Cc"/>
    <property type="match status" value="1"/>
</dbReference>
<evidence type="ECO:0000256" key="1">
    <source>
        <dbReference type="SAM" id="MobiDB-lite"/>
    </source>
</evidence>